<evidence type="ECO:0000313" key="2">
    <source>
        <dbReference type="EMBL" id="OPF87782.1"/>
    </source>
</evidence>
<dbReference type="Gene3D" id="3.30.1830.10">
    <property type="entry name" value="YehR-like"/>
    <property type="match status" value="1"/>
</dbReference>
<dbReference type="Proteomes" id="UP000189970">
    <property type="component" value="Unassembled WGS sequence"/>
</dbReference>
<reference evidence="2 3" key="1">
    <citation type="submission" date="2017-02" db="EMBL/GenBank/DDBJ databases">
        <title>Vagococcus cremeus sp. nov., isolated from the small intestine of a marten, Martes flavigula.</title>
        <authorList>
            <person name="Tak E.J."/>
            <person name="Bae J.-W."/>
        </authorList>
    </citation>
    <scope>NUCLEOTIDE SEQUENCE [LARGE SCALE GENOMIC DNA]</scope>
    <source>
        <strain evidence="2 3">D7T301</strain>
    </source>
</reference>
<dbReference type="PROSITE" id="PS51257">
    <property type="entry name" value="PROKAR_LIPOPROTEIN"/>
    <property type="match status" value="1"/>
</dbReference>
<protein>
    <recommendedName>
        <fullName evidence="4">DUF1307 domain-containing protein</fullName>
    </recommendedName>
</protein>
<evidence type="ECO:0008006" key="4">
    <source>
        <dbReference type="Google" id="ProtNLM"/>
    </source>
</evidence>
<keyword evidence="3" id="KW-1185">Reference proteome</keyword>
<name>A0A1V4DH57_9ENTE</name>
<dbReference type="RefSeq" id="WP_079346553.1">
    <property type="nucleotide sequence ID" value="NZ_MVAB01000001.1"/>
</dbReference>
<proteinExistence type="predicted"/>
<dbReference type="InterPro" id="IPR036699">
    <property type="entry name" value="YehR-like_sf"/>
</dbReference>
<dbReference type="AlphaFoldDB" id="A0A1V4DH57"/>
<feature type="region of interest" description="Disordered" evidence="1">
    <location>
        <begin position="109"/>
        <end position="128"/>
    </location>
</feature>
<dbReference type="SUPFAM" id="SSF160704">
    <property type="entry name" value="YehR-like"/>
    <property type="match status" value="1"/>
</dbReference>
<organism evidence="2 3">
    <name type="scientific">Vagococcus martis</name>
    <dbReference type="NCBI Taxonomy" id="1768210"/>
    <lineage>
        <taxon>Bacteria</taxon>
        <taxon>Bacillati</taxon>
        <taxon>Bacillota</taxon>
        <taxon>Bacilli</taxon>
        <taxon>Lactobacillales</taxon>
        <taxon>Enterococcaceae</taxon>
        <taxon>Vagococcus</taxon>
    </lineage>
</organism>
<feature type="compositionally biased region" description="Polar residues" evidence="1">
    <location>
        <begin position="119"/>
        <end position="128"/>
    </location>
</feature>
<gene>
    <name evidence="2" type="ORF">BW731_06075</name>
</gene>
<comment type="caution">
    <text evidence="2">The sequence shown here is derived from an EMBL/GenBank/DDBJ whole genome shotgun (WGS) entry which is preliminary data.</text>
</comment>
<sequence>MKKVLSLGLLVLVFILVGCGAKKETTTFTQTPMEGTDTFIVVEHEGDKVTKVSAKVVFDNKKLNITDESTADQVAKAFESSSNLANTSVKYSEKETTITYDAPDTYVKSGGSYKDAEKSLTSSGFKQK</sequence>
<evidence type="ECO:0000256" key="1">
    <source>
        <dbReference type="SAM" id="MobiDB-lite"/>
    </source>
</evidence>
<dbReference type="EMBL" id="MVAB01000001">
    <property type="protein sequence ID" value="OPF87782.1"/>
    <property type="molecule type" value="Genomic_DNA"/>
</dbReference>
<accession>A0A1V4DH57</accession>
<evidence type="ECO:0000313" key="3">
    <source>
        <dbReference type="Proteomes" id="UP000189970"/>
    </source>
</evidence>